<dbReference type="InterPro" id="IPR008979">
    <property type="entry name" value="Galactose-bd-like_sf"/>
</dbReference>
<dbReference type="CDD" id="cd14752">
    <property type="entry name" value="GH31_N"/>
    <property type="match status" value="1"/>
</dbReference>
<organism evidence="4 5">
    <name type="scientific">Kitasatospora aburaviensis</name>
    <dbReference type="NCBI Taxonomy" id="67265"/>
    <lineage>
        <taxon>Bacteria</taxon>
        <taxon>Bacillati</taxon>
        <taxon>Actinomycetota</taxon>
        <taxon>Actinomycetes</taxon>
        <taxon>Kitasatosporales</taxon>
        <taxon>Streptomycetaceae</taxon>
        <taxon>Kitasatospora</taxon>
    </lineage>
</organism>
<dbReference type="Gene3D" id="2.60.40.1760">
    <property type="entry name" value="glycosyl hydrolase (family 31)"/>
    <property type="match status" value="1"/>
</dbReference>
<dbReference type="EMBL" id="JBHSOD010000054">
    <property type="protein sequence ID" value="MFC5889261.1"/>
    <property type="molecule type" value="Genomic_DNA"/>
</dbReference>
<dbReference type="InterPro" id="IPR013780">
    <property type="entry name" value="Glyco_hydro_b"/>
</dbReference>
<feature type="domain" description="F5/8 type C" evidence="3">
    <location>
        <begin position="787"/>
        <end position="944"/>
    </location>
</feature>
<comment type="caution">
    <text evidence="4">The sequence shown here is derived from an EMBL/GenBank/DDBJ whole genome shotgun (WGS) entry which is preliminary data.</text>
</comment>
<dbReference type="Pfam" id="PF13802">
    <property type="entry name" value="Gal_mutarotas_2"/>
    <property type="match status" value="1"/>
</dbReference>
<dbReference type="PANTHER" id="PTHR43863:SF2">
    <property type="entry name" value="MALTASE-GLUCOAMYLASE"/>
    <property type="match status" value="1"/>
</dbReference>
<keyword evidence="5" id="KW-1185">Reference proteome</keyword>
<dbReference type="Gene3D" id="2.60.120.260">
    <property type="entry name" value="Galactose-binding domain-like"/>
    <property type="match status" value="1"/>
</dbReference>
<dbReference type="InterPro" id="IPR000322">
    <property type="entry name" value="Glyco_hydro_31_TIM"/>
</dbReference>
<dbReference type="Proteomes" id="UP001596067">
    <property type="component" value="Unassembled WGS sequence"/>
</dbReference>
<dbReference type="Pfam" id="PF00754">
    <property type="entry name" value="F5_F8_type_C"/>
    <property type="match status" value="1"/>
</dbReference>
<dbReference type="Pfam" id="PF21365">
    <property type="entry name" value="Glyco_hydro_31_3rd"/>
    <property type="match status" value="1"/>
</dbReference>
<dbReference type="InterPro" id="IPR017853">
    <property type="entry name" value="GH"/>
</dbReference>
<evidence type="ECO:0000259" key="3">
    <source>
        <dbReference type="PROSITE" id="PS50022"/>
    </source>
</evidence>
<evidence type="ECO:0000256" key="1">
    <source>
        <dbReference type="ARBA" id="ARBA00007806"/>
    </source>
</evidence>
<dbReference type="RefSeq" id="WP_313767594.1">
    <property type="nucleotide sequence ID" value="NZ_BAAAVH010000065.1"/>
</dbReference>
<dbReference type="Pfam" id="PF17137">
    <property type="entry name" value="DUF5110"/>
    <property type="match status" value="1"/>
</dbReference>
<keyword evidence="2" id="KW-0326">Glycosidase</keyword>
<evidence type="ECO:0000313" key="4">
    <source>
        <dbReference type="EMBL" id="MFC5889261.1"/>
    </source>
</evidence>
<dbReference type="SUPFAM" id="SSF51445">
    <property type="entry name" value="(Trans)glycosidases"/>
    <property type="match status" value="1"/>
</dbReference>
<dbReference type="SUPFAM" id="SSF49785">
    <property type="entry name" value="Galactose-binding domain-like"/>
    <property type="match status" value="1"/>
</dbReference>
<dbReference type="InterPro" id="IPR048395">
    <property type="entry name" value="Glyco_hydro_31_C"/>
</dbReference>
<dbReference type="InterPro" id="IPR000421">
    <property type="entry name" value="FA58C"/>
</dbReference>
<dbReference type="InterPro" id="IPR033403">
    <property type="entry name" value="DUF5110"/>
</dbReference>
<dbReference type="Gene3D" id="2.60.40.1180">
    <property type="entry name" value="Golgi alpha-mannosidase II"/>
    <property type="match status" value="2"/>
</dbReference>
<sequence length="976" mass="102276">MPQPSGTIRSRLFRALGHLRIRARTGRPPRRALRVGLVTAVLATVMVGLAPAGTAAGSTAGNITAFRQSGTTSTVSTSSGTAVRVVFVRADIFRIQLAPDGRFTDPAGSDLTVNTAFGTPTVTATDRGSYYEIATTAVTLRAYKRPLTFAAYRPDGTLLWQESKPTAWTASRTTQYLGRGPAEQYYGTGLRLGPWALRDQTVPIAVDNTWKPNSNASPAPFYMSSNGYGVLRNTWAPGSYAFTDPVATTENEKRFDAYYFVADSLKGVLGAYTDVTGKPFLAPIWGLELGNADCFNASNPDYTGDHTRARHQTTPDVVGYAQDARKADMPSGWILPNDGYGCGYTDLRQTVSDLAGLGFHTGLWTSTGLSDIKTEVGTDGSRGVKTDVAWIGGGYKGAFDGVNQAVAGIEDNSDARRFVWTVDGWAGTQRNAVVWTGDTRGDWPTMGWTVPAVVGAGLSGLNYASGDVDGIFGGSPETYTRDLQWKAFTPAFMTMSGWGATNPAAGYTDKQPWRFAEPYLSANRKALQTKMRLMPYLYTMSQAASTTGVPSTRALVLEYPDDPVAQGNATAQEFMAGDSFLVAPVTTGGTTRDGIYLPAGTWTDYWTGRVYQGPTTLNGYAAPLDSTPVFVKGGGIVPMWPQMNHTGEKPVSTLTYDLYPSGRSAFSLYEDDGLTRAYRAGASARQQVTVDAPAAGTGTVTVQVGASTGSYAGKPAERGYELTVHLAGAPTAVNLGPARLARQATMADYDAAATGWFFDPADRGGVLRVKAGSQSGAFTVTLPGATLPTPTTGAGGSPALDKSAWKLVSADSQETAAENGAAANAFDGSSGSLWHTAYSGGTPAELPHEIRIDLGARNAVDGLRYLPRQDGGVNGRIGRYEVYVSDSATSWGSPVATGTWADTGTEKTVSFPAAAGRYLRLRALSEAGDRGPWTSAAEITATGAPAAKTPAAGAAAAGAAVAGVPAAGGTGRAGSG</sequence>
<keyword evidence="2" id="KW-0378">Hydrolase</keyword>
<gene>
    <name evidence="4" type="ORF">ACFP0N_30250</name>
</gene>
<evidence type="ECO:0000256" key="2">
    <source>
        <dbReference type="RuleBase" id="RU361185"/>
    </source>
</evidence>
<evidence type="ECO:0000313" key="5">
    <source>
        <dbReference type="Proteomes" id="UP001596067"/>
    </source>
</evidence>
<reference evidence="5" key="1">
    <citation type="journal article" date="2019" name="Int. J. Syst. Evol. Microbiol.">
        <title>The Global Catalogue of Microorganisms (GCM) 10K type strain sequencing project: providing services to taxonomists for standard genome sequencing and annotation.</title>
        <authorList>
            <consortium name="The Broad Institute Genomics Platform"/>
            <consortium name="The Broad Institute Genome Sequencing Center for Infectious Disease"/>
            <person name="Wu L."/>
            <person name="Ma J."/>
        </authorList>
    </citation>
    <scope>NUCLEOTIDE SEQUENCE [LARGE SCALE GENOMIC DNA]</scope>
    <source>
        <strain evidence="5">CGMCC 4.1469</strain>
    </source>
</reference>
<dbReference type="Gene3D" id="3.20.20.80">
    <property type="entry name" value="Glycosidases"/>
    <property type="match status" value="1"/>
</dbReference>
<dbReference type="InterPro" id="IPR011013">
    <property type="entry name" value="Gal_mutarotase_sf_dom"/>
</dbReference>
<dbReference type="PROSITE" id="PS50022">
    <property type="entry name" value="FA58C_3"/>
    <property type="match status" value="1"/>
</dbReference>
<dbReference type="InterPro" id="IPR051816">
    <property type="entry name" value="Glycosyl_Hydrolase_31"/>
</dbReference>
<accession>A0ABW1F4G9</accession>
<dbReference type="SUPFAM" id="SSF74650">
    <property type="entry name" value="Galactose mutarotase-like"/>
    <property type="match status" value="1"/>
</dbReference>
<dbReference type="PANTHER" id="PTHR43863">
    <property type="entry name" value="HYDROLASE, PUTATIVE (AFU_ORTHOLOGUE AFUA_1G03140)-RELATED"/>
    <property type="match status" value="1"/>
</dbReference>
<dbReference type="Pfam" id="PF01055">
    <property type="entry name" value="Glyco_hydro_31_2nd"/>
    <property type="match status" value="1"/>
</dbReference>
<name>A0ABW1F4G9_9ACTN</name>
<dbReference type="InterPro" id="IPR025887">
    <property type="entry name" value="Glyco_hydro_31_N_dom"/>
</dbReference>
<protein>
    <submittedName>
        <fullName evidence="4">TIM-barrel domain-containing protein</fullName>
    </submittedName>
</protein>
<proteinExistence type="inferred from homology"/>
<comment type="similarity">
    <text evidence="1 2">Belongs to the glycosyl hydrolase 31 family.</text>
</comment>
<dbReference type="SUPFAM" id="SSF51011">
    <property type="entry name" value="Glycosyl hydrolase domain"/>
    <property type="match status" value="1"/>
</dbReference>